<evidence type="ECO:0000259" key="2">
    <source>
        <dbReference type="Pfam" id="PF01471"/>
    </source>
</evidence>
<dbReference type="PANTHER" id="PTHR11102:SF160">
    <property type="entry name" value="ERAD-ASSOCIATED E3 UBIQUITIN-PROTEIN LIGASE COMPONENT HRD3"/>
    <property type="match status" value="1"/>
</dbReference>
<dbReference type="Gene3D" id="1.20.1270.70">
    <property type="entry name" value="Designed single chain three-helix bundle"/>
    <property type="match status" value="1"/>
</dbReference>
<dbReference type="Gene3D" id="1.10.287.1490">
    <property type="match status" value="1"/>
</dbReference>
<dbReference type="InterPro" id="IPR036366">
    <property type="entry name" value="PGBDSf"/>
</dbReference>
<feature type="region of interest" description="Disordered" evidence="1">
    <location>
        <begin position="665"/>
        <end position="694"/>
    </location>
</feature>
<keyword evidence="4" id="KW-1185">Reference proteome</keyword>
<organism evidence="3 4">
    <name type="scientific">Hoeflea marina</name>
    <dbReference type="NCBI Taxonomy" id="274592"/>
    <lineage>
        <taxon>Bacteria</taxon>
        <taxon>Pseudomonadati</taxon>
        <taxon>Pseudomonadota</taxon>
        <taxon>Alphaproteobacteria</taxon>
        <taxon>Hyphomicrobiales</taxon>
        <taxon>Rhizobiaceae</taxon>
        <taxon>Hoeflea</taxon>
    </lineage>
</organism>
<dbReference type="SUPFAM" id="SSF81901">
    <property type="entry name" value="HCP-like"/>
    <property type="match status" value="1"/>
</dbReference>
<evidence type="ECO:0000256" key="1">
    <source>
        <dbReference type="SAM" id="MobiDB-lite"/>
    </source>
</evidence>
<feature type="compositionally biased region" description="Basic and acidic residues" evidence="1">
    <location>
        <begin position="671"/>
        <end position="684"/>
    </location>
</feature>
<reference evidence="3 4" key="1">
    <citation type="submission" date="2018-05" db="EMBL/GenBank/DDBJ databases">
        <title>Genomic Encyclopedia of Type Strains, Phase IV (KMG-IV): sequencing the most valuable type-strain genomes for metagenomic binning, comparative biology and taxonomic classification.</title>
        <authorList>
            <person name="Goeker M."/>
        </authorList>
    </citation>
    <scope>NUCLEOTIDE SEQUENCE [LARGE SCALE GENOMIC DNA]</scope>
    <source>
        <strain evidence="3 4">DSM 16791</strain>
    </source>
</reference>
<comment type="caution">
    <text evidence="3">The sequence shown here is derived from an EMBL/GenBank/DDBJ whole genome shotgun (WGS) entry which is preliminary data.</text>
</comment>
<dbReference type="SMART" id="SM00671">
    <property type="entry name" value="SEL1"/>
    <property type="match status" value="4"/>
</dbReference>
<dbReference type="EMBL" id="QGTR01000003">
    <property type="protein sequence ID" value="PWV99886.1"/>
    <property type="molecule type" value="Genomic_DNA"/>
</dbReference>
<dbReference type="InterPro" id="IPR050767">
    <property type="entry name" value="Sel1_AlgK"/>
</dbReference>
<feature type="domain" description="Peptidoglycan binding-like" evidence="2">
    <location>
        <begin position="1214"/>
        <end position="1261"/>
    </location>
</feature>
<dbReference type="InterPro" id="IPR036365">
    <property type="entry name" value="PGBD-like_sf"/>
</dbReference>
<feature type="region of interest" description="Disordered" evidence="1">
    <location>
        <begin position="1"/>
        <end position="60"/>
    </location>
</feature>
<dbReference type="AlphaFoldDB" id="A0A317PLI0"/>
<dbReference type="Proteomes" id="UP000246352">
    <property type="component" value="Unassembled WGS sequence"/>
</dbReference>
<accession>A0A317PLI0</accession>
<evidence type="ECO:0000313" key="4">
    <source>
        <dbReference type="Proteomes" id="UP000246352"/>
    </source>
</evidence>
<dbReference type="Gene3D" id="1.10.101.10">
    <property type="entry name" value="PGBD-like superfamily/PGBD"/>
    <property type="match status" value="1"/>
</dbReference>
<feature type="region of interest" description="Disordered" evidence="1">
    <location>
        <begin position="72"/>
        <end position="97"/>
    </location>
</feature>
<dbReference type="Gene3D" id="1.25.40.10">
    <property type="entry name" value="Tetratricopeptide repeat domain"/>
    <property type="match status" value="1"/>
</dbReference>
<dbReference type="SUPFAM" id="SSF47090">
    <property type="entry name" value="PGBD-like"/>
    <property type="match status" value="1"/>
</dbReference>
<gene>
    <name evidence="3" type="ORF">DFR52_10385</name>
</gene>
<name>A0A317PLI0_9HYPH</name>
<dbReference type="PANTHER" id="PTHR11102">
    <property type="entry name" value="SEL-1-LIKE PROTEIN"/>
    <property type="match status" value="1"/>
</dbReference>
<dbReference type="InterPro" id="IPR002477">
    <property type="entry name" value="Peptidoglycan-bd-like"/>
</dbReference>
<dbReference type="InterPro" id="IPR006597">
    <property type="entry name" value="Sel1-like"/>
</dbReference>
<feature type="region of interest" description="Disordered" evidence="1">
    <location>
        <begin position="740"/>
        <end position="764"/>
    </location>
</feature>
<dbReference type="Pfam" id="PF08238">
    <property type="entry name" value="Sel1"/>
    <property type="match status" value="4"/>
</dbReference>
<feature type="region of interest" description="Disordered" evidence="1">
    <location>
        <begin position="943"/>
        <end position="976"/>
    </location>
</feature>
<dbReference type="InterPro" id="IPR011990">
    <property type="entry name" value="TPR-like_helical_dom_sf"/>
</dbReference>
<sequence>MHMNGSRSYPNRPGPQDSSLDALNRTIEGLEARIEGLIGSGRQAQPRPAHQPTPAAGDPLEEIRARQRQLENRSLRGGAHQPQRPGSQPDSAMRSDDRDLRGLSAMLAEMRRELKADIKDSLATEIGALREEMHGLTVDARETAIPEDLRHDLARISASVDRLGDHGGTADALRHELETLRATIDGLAREDSVRDLKSRWQTVEEQVAGIDVGGLREELVNLAYRIDDIREALAAMPGSGPVQALEARVSQLASGIEALATAPSISAAEMMQQFDTLAERLDEISRAVAIIQSTPADRFDAASLERLEARLNSMAKKIDTLEPTGSLDDFGDRIERLAARVAELADDEAIGRLDARLANMQLMLESGSGEASLPDFTDHFAELAGKIDRMDARSVSDSLAARLDDLASRIDSIPAPAPQAAAAIPDAVIGRLESLLGRAEETASRPAEPLPGLENLEARLADIVVRLDRPSAPQGMIDSVSLHGLETIEARLTDIAERLDHAYAGSGGSDDAMRSLETQIANLSELISSGAAGAGSDAIDLRLASIEEHLATSDEYVIEAARQAAEAALSAYSGQTAGQSTPQSIANIEIISALADDLKSLEQLSRKSDDRTARAFEAVQDTLLKIAGRLENLDMTPAARPSAPQPVSTMPQASLEALDRAMAASFDDDHDGSGDERLPQHADAAESIGRPARPARAPAVAAALAAEHAAAAEAASGQPDAAASAKAAGERSFLAGIASRIRSSKEGSRQEGPAEPRFTEAHVPPLEPALELDPATANMPLEPGSGAPDINRILQKVREAQAAERGRGETQGSGMDKAEFLASARRAAMAAAAEVETFSRNGKTGSRSGLLDIVKARRKPILMAVGAVLLVVMTLPLIQGFLADDPLVEQAVNDPVIVEPAVPAAPDENSAASPEAVVEPAAPAGADAGAAPAPEIRLVEPEAADTPGTSASAEQAADSPAPVVEPVSAQSTGQPVPAADAGAVLQADLDALPDGFIPAALSRAAVDGNPLAFYEIGSRFTDGRGAPVDLERAAAWYLRAANLGHAPAEYRIANFYEKGSGIDRDINEAKKWYQLAAEQGNASAMHNLAVLYATTGAAPDYESAATWFIKAAEVGVRDSQVNLAILYARGDGVPRDLEQSYKWFAVAASEGDKDAAAKRDEVYNALRPEQAENAKALVAGWKPEPLNDAANSVEIPAEWGGVETRTASVDMTKAIRNIQAILNKLGFDAGTADGVMGAKTVSAIKAFQQSAGMEPTGEITDVLVRELLARNG</sequence>
<proteinExistence type="predicted"/>
<feature type="compositionally biased region" description="Basic and acidic residues" evidence="1">
    <location>
        <begin position="743"/>
        <end position="760"/>
    </location>
</feature>
<dbReference type="Pfam" id="PF01471">
    <property type="entry name" value="PG_binding_1"/>
    <property type="match status" value="1"/>
</dbReference>
<evidence type="ECO:0000313" key="3">
    <source>
        <dbReference type="EMBL" id="PWV99886.1"/>
    </source>
</evidence>
<protein>
    <submittedName>
        <fullName evidence="3">Localization factor PodJL</fullName>
    </submittedName>
</protein>